<dbReference type="PANTHER" id="PTHR21301">
    <property type="entry name" value="REVERSE TRANSCRIPTASE"/>
    <property type="match status" value="1"/>
</dbReference>
<feature type="non-terminal residue" evidence="2">
    <location>
        <position position="338"/>
    </location>
</feature>
<evidence type="ECO:0000313" key="2">
    <source>
        <dbReference type="EMBL" id="KAL0842148.1"/>
    </source>
</evidence>
<dbReference type="Pfam" id="PF14223">
    <property type="entry name" value="Retrotran_gag_2"/>
    <property type="match status" value="1"/>
</dbReference>
<dbReference type="PROSITE" id="PS50878">
    <property type="entry name" value="RT_POL"/>
    <property type="match status" value="1"/>
</dbReference>
<evidence type="ECO:0000259" key="1">
    <source>
        <dbReference type="PROSITE" id="PS50878"/>
    </source>
</evidence>
<reference evidence="2 3" key="1">
    <citation type="submission" date="2024-06" db="EMBL/GenBank/DDBJ databases">
        <title>A chromosome-level genome assembly of beet webworm, Loxostege sticticalis.</title>
        <authorList>
            <person name="Zhang Y."/>
        </authorList>
    </citation>
    <scope>NUCLEOTIDE SEQUENCE [LARGE SCALE GENOMIC DNA]</scope>
    <source>
        <strain evidence="2">AQ028</strain>
        <tissue evidence="2">Male pupae</tissue>
    </source>
</reference>
<evidence type="ECO:0000313" key="3">
    <source>
        <dbReference type="Proteomes" id="UP001549921"/>
    </source>
</evidence>
<dbReference type="EMBL" id="JBEDNZ010000005">
    <property type="protein sequence ID" value="KAL0842148.1"/>
    <property type="molecule type" value="Genomic_DNA"/>
</dbReference>
<dbReference type="Proteomes" id="UP001549921">
    <property type="component" value="Unassembled WGS sequence"/>
</dbReference>
<feature type="domain" description="Reverse transcriptase" evidence="1">
    <location>
        <begin position="49"/>
        <end position="295"/>
    </location>
</feature>
<dbReference type="Pfam" id="PF00078">
    <property type="entry name" value="RVT_1"/>
    <property type="match status" value="1"/>
</dbReference>
<protein>
    <recommendedName>
        <fullName evidence="1">Reverse transcriptase domain-containing protein</fullName>
    </recommendedName>
</protein>
<organism evidence="2 3">
    <name type="scientific">Loxostege sticticalis</name>
    <name type="common">Beet webworm moth</name>
    <dbReference type="NCBI Taxonomy" id="481309"/>
    <lineage>
        <taxon>Eukaryota</taxon>
        <taxon>Metazoa</taxon>
        <taxon>Ecdysozoa</taxon>
        <taxon>Arthropoda</taxon>
        <taxon>Hexapoda</taxon>
        <taxon>Insecta</taxon>
        <taxon>Pterygota</taxon>
        <taxon>Neoptera</taxon>
        <taxon>Endopterygota</taxon>
        <taxon>Lepidoptera</taxon>
        <taxon>Glossata</taxon>
        <taxon>Ditrysia</taxon>
        <taxon>Pyraloidea</taxon>
        <taxon>Crambidae</taxon>
        <taxon>Pyraustinae</taxon>
        <taxon>Loxostege</taxon>
    </lineage>
</organism>
<sequence>MNTEEYENKVRSLLSDTNVYKPVSYNPTARVTRRIRALIQENQDVFTEDEYNHLYKPKPVKPPKLYGLPKIHKSNIPLRPIVSQIDSPTYDLAKHVAGVLQPLVGKTPSFVKDSFHFRDIVKSIRLEPGDLMVSFDVESLFTNVPLKDCIEVIKDKLCDHELPKEYIVFIENCLDGNYLLFRDQYYLQIDGVAMGSPLAPVIANIWMEHFEDLALANGPSTVILWKRYVDDVFCVIRINIMSTVRIENLGRENYDSWRIQVQAILIKNDLWDYVDGTIQKPAEVAEEAIWQSKDAKARAELILTMNPSELRHTRDCKTSRELWLKLEAIYASKGPARK</sequence>
<accession>A0ABD0TGE2</accession>
<dbReference type="PANTHER" id="PTHR21301:SF10">
    <property type="entry name" value="REVERSE TRANSCRIPTASE DOMAIN-CONTAINING PROTEIN"/>
    <property type="match status" value="1"/>
</dbReference>
<dbReference type="AlphaFoldDB" id="A0ABD0TGE2"/>
<comment type="caution">
    <text evidence="2">The sequence shown here is derived from an EMBL/GenBank/DDBJ whole genome shotgun (WGS) entry which is preliminary data.</text>
</comment>
<name>A0ABD0TGE2_LOXSC</name>
<dbReference type="InterPro" id="IPR000477">
    <property type="entry name" value="RT_dom"/>
</dbReference>
<gene>
    <name evidence="2" type="ORF">ABMA28_014324</name>
</gene>
<proteinExistence type="predicted"/>